<keyword evidence="10" id="KW-1185">Reference proteome</keyword>
<dbReference type="AlphaFoldDB" id="A0A0F4ZHV0"/>
<dbReference type="Pfam" id="PF05916">
    <property type="entry name" value="Sld5"/>
    <property type="match status" value="1"/>
</dbReference>
<evidence type="ECO:0000256" key="3">
    <source>
        <dbReference type="ARBA" id="ARBA00015140"/>
    </source>
</evidence>
<evidence type="ECO:0000256" key="4">
    <source>
        <dbReference type="ARBA" id="ARBA00022705"/>
    </source>
</evidence>
<evidence type="ECO:0000313" key="9">
    <source>
        <dbReference type="EMBL" id="KKA29686.1"/>
    </source>
</evidence>
<sequence>MSYYDVDAILTESEKVPCTFNFDCPDLGYLDNSPDQPLKAGTQLLLPLWLAQILAASTYANNESAVSLMLPDAVSSEVVQALKADPRAVPVRERSAHFFSVAERMLDLFEDMPLGVVVKYSWIVRAAEIAVLARRTGEDGNAAVGNSGPLGEEFLRGLDEWERKVFRTAHDARKDVKEWTEKGSRT</sequence>
<comment type="similarity">
    <text evidence="2 6">Belongs to the GINS3/PSF3 family.</text>
</comment>
<dbReference type="InterPro" id="IPR036224">
    <property type="entry name" value="GINS_bundle-like_dom_sf"/>
</dbReference>
<dbReference type="PANTHER" id="PTHR22768">
    <property type="entry name" value="DNA REPLICATION COMPLEX GINS PROTEIN PSF3"/>
    <property type="match status" value="1"/>
</dbReference>
<comment type="function">
    <text evidence="6">The GINS complex plays an essential role in the initiation of DNA replication.</text>
</comment>
<name>A0A0F4ZHV0_9PEZI</name>
<dbReference type="SUPFAM" id="SSF160059">
    <property type="entry name" value="PriA/YqbF domain"/>
    <property type="match status" value="1"/>
</dbReference>
<evidence type="ECO:0000256" key="2">
    <source>
        <dbReference type="ARBA" id="ARBA00006343"/>
    </source>
</evidence>
<accession>A0A0F4ZHV0</accession>
<comment type="caution">
    <text evidence="9">The sequence shown here is derived from an EMBL/GenBank/DDBJ whole genome shotgun (WGS) entry which is preliminary data.</text>
</comment>
<dbReference type="InterPro" id="IPR021151">
    <property type="entry name" value="GINS_A"/>
</dbReference>
<dbReference type="GO" id="GO:0000727">
    <property type="term" value="P:double-strand break repair via break-induced replication"/>
    <property type="evidence" value="ECO:0007669"/>
    <property type="project" value="EnsemblFungi"/>
</dbReference>
<dbReference type="Gene3D" id="1.20.58.2050">
    <property type="match status" value="1"/>
</dbReference>
<dbReference type="SUPFAM" id="SSF158573">
    <property type="entry name" value="GINS helical bundle-like"/>
    <property type="match status" value="1"/>
</dbReference>
<dbReference type="PANTHER" id="PTHR22768:SF0">
    <property type="entry name" value="DNA REPLICATION COMPLEX GINS PROTEIN PSF3"/>
    <property type="match status" value="1"/>
</dbReference>
<dbReference type="GO" id="GO:0000785">
    <property type="term" value="C:chromatin"/>
    <property type="evidence" value="ECO:0007669"/>
    <property type="project" value="EnsemblFungi"/>
</dbReference>
<protein>
    <recommendedName>
        <fullName evidence="3 6">DNA replication complex GINS protein PSF3</fullName>
    </recommendedName>
</protein>
<evidence type="ECO:0000259" key="8">
    <source>
        <dbReference type="Pfam" id="PF22466"/>
    </source>
</evidence>
<reference evidence="9 10" key="1">
    <citation type="submission" date="2015-03" db="EMBL/GenBank/DDBJ databases">
        <authorList>
            <person name="Radwan O."/>
            <person name="Al-Naeli F.A."/>
            <person name="Rendon G.A."/>
            <person name="Fields C."/>
        </authorList>
    </citation>
    <scope>NUCLEOTIDE SEQUENCE [LARGE SCALE GENOMIC DNA]</scope>
    <source>
        <strain evidence="9">CR-DP1</strain>
    </source>
</reference>
<gene>
    <name evidence="9" type="ORF">TD95_001353</name>
</gene>
<evidence type="ECO:0000313" key="10">
    <source>
        <dbReference type="Proteomes" id="UP000033483"/>
    </source>
</evidence>
<evidence type="ECO:0000256" key="6">
    <source>
        <dbReference type="RuleBase" id="RU367161"/>
    </source>
</evidence>
<dbReference type="InterPro" id="IPR055221">
    <property type="entry name" value="PSF3_N"/>
</dbReference>
<keyword evidence="5 6" id="KW-0539">Nucleus</keyword>
<dbReference type="EMBL" id="LAEV01000758">
    <property type="protein sequence ID" value="KKA29686.1"/>
    <property type="molecule type" value="Genomic_DNA"/>
</dbReference>
<dbReference type="Proteomes" id="UP000033483">
    <property type="component" value="Unassembled WGS sequence"/>
</dbReference>
<dbReference type="GO" id="GO:1902975">
    <property type="term" value="P:mitotic DNA replication initiation"/>
    <property type="evidence" value="ECO:0007669"/>
    <property type="project" value="TreeGrafter"/>
</dbReference>
<evidence type="ECO:0000259" key="7">
    <source>
        <dbReference type="Pfam" id="PF05916"/>
    </source>
</evidence>
<dbReference type="OrthoDB" id="10251744at2759"/>
<dbReference type="InterPro" id="IPR038437">
    <property type="entry name" value="GINS_Psf3_sf"/>
</dbReference>
<organism evidence="9 10">
    <name type="scientific">Thielaviopsis punctulata</name>
    <dbReference type="NCBI Taxonomy" id="72032"/>
    <lineage>
        <taxon>Eukaryota</taxon>
        <taxon>Fungi</taxon>
        <taxon>Dikarya</taxon>
        <taxon>Ascomycota</taxon>
        <taxon>Pezizomycotina</taxon>
        <taxon>Sordariomycetes</taxon>
        <taxon>Hypocreomycetidae</taxon>
        <taxon>Microascales</taxon>
        <taxon>Ceratocystidaceae</taxon>
        <taxon>Thielaviopsis</taxon>
    </lineage>
</organism>
<dbReference type="GO" id="GO:0071162">
    <property type="term" value="C:CMG complex"/>
    <property type="evidence" value="ECO:0007669"/>
    <property type="project" value="EnsemblFungi"/>
</dbReference>
<feature type="domain" description="GINS subunit" evidence="7">
    <location>
        <begin position="74"/>
        <end position="180"/>
    </location>
</feature>
<dbReference type="GO" id="GO:0043596">
    <property type="term" value="C:nuclear replication fork"/>
    <property type="evidence" value="ECO:0007669"/>
    <property type="project" value="EnsemblFungi"/>
</dbReference>
<evidence type="ECO:0000256" key="5">
    <source>
        <dbReference type="ARBA" id="ARBA00023242"/>
    </source>
</evidence>
<dbReference type="InterPro" id="IPR010492">
    <property type="entry name" value="GINS_Psf3"/>
</dbReference>
<keyword evidence="4 6" id="KW-0235">DNA replication</keyword>
<evidence type="ECO:0000256" key="1">
    <source>
        <dbReference type="ARBA" id="ARBA00004123"/>
    </source>
</evidence>
<dbReference type="CDD" id="cd11713">
    <property type="entry name" value="GINS_A_psf3"/>
    <property type="match status" value="1"/>
</dbReference>
<dbReference type="Pfam" id="PF22466">
    <property type="entry name" value="PSF3_N"/>
    <property type="match status" value="1"/>
</dbReference>
<comment type="subcellular location">
    <subcellularLocation>
        <location evidence="1 6">Nucleus</location>
    </subcellularLocation>
</comment>
<dbReference type="CDD" id="cd21693">
    <property type="entry name" value="GINS_B_Psf3"/>
    <property type="match status" value="1"/>
</dbReference>
<comment type="subunit">
    <text evidence="6">Component of the GINS complex.</text>
</comment>
<proteinExistence type="inferred from homology"/>
<feature type="domain" description="DNA replication complex GINS protein PSF3 N-terminal" evidence="8">
    <location>
        <begin position="4"/>
        <end position="55"/>
    </location>
</feature>
<dbReference type="GO" id="GO:0000811">
    <property type="term" value="C:GINS complex"/>
    <property type="evidence" value="ECO:0007669"/>
    <property type="project" value="UniProtKB-UniRule"/>
</dbReference>